<dbReference type="KEGG" id="spai:FPZ24_06655"/>
<reference evidence="2 3" key="1">
    <citation type="submission" date="2019-07" db="EMBL/GenBank/DDBJ databases">
        <title>Full genome sequence of Sphingomonas sp. 4R-6-7(HKS19).</title>
        <authorList>
            <person name="Im W.-T."/>
        </authorList>
    </citation>
    <scope>NUCLEOTIDE SEQUENCE [LARGE SCALE GENOMIC DNA]</scope>
    <source>
        <strain evidence="2 3">HKS19</strain>
    </source>
</reference>
<proteinExistence type="predicted"/>
<dbReference type="AlphaFoldDB" id="A0A5B8LG14"/>
<accession>A0A5B8LG14</accession>
<keyword evidence="3" id="KW-1185">Reference proteome</keyword>
<dbReference type="OrthoDB" id="7452024at2"/>
<keyword evidence="1" id="KW-0732">Signal</keyword>
<dbReference type="Proteomes" id="UP000315673">
    <property type="component" value="Chromosome"/>
</dbReference>
<sequence>MTMGRPLALALVAACWVLPASGQYNLPTPNAAVPPSRPLSEVDQSREMLNQYGYCVMIQNFGSTRRALALPDDAAVERALMKLTTNDCLFAGQLKMSPALLRGAVYRAMYIHDFSYLSQTMRAAVTPASGQPGEEVDAAPSTMFGGCVAKLAPTATRDFVMASAATPEENKALAGLASALADCLPPKQEMRLSRWGLQATLAEAVYKRTVAQIDKTKALGAK</sequence>
<protein>
    <submittedName>
        <fullName evidence="2">Uncharacterized protein</fullName>
    </submittedName>
</protein>
<feature type="chain" id="PRO_5022972278" evidence="1">
    <location>
        <begin position="23"/>
        <end position="222"/>
    </location>
</feature>
<evidence type="ECO:0000256" key="1">
    <source>
        <dbReference type="SAM" id="SignalP"/>
    </source>
</evidence>
<evidence type="ECO:0000313" key="3">
    <source>
        <dbReference type="Proteomes" id="UP000315673"/>
    </source>
</evidence>
<gene>
    <name evidence="2" type="ORF">FPZ24_06655</name>
</gene>
<name>A0A5B8LG14_9SPHN</name>
<organism evidence="2 3">
    <name type="scientific">Sphingomonas panacisoli</name>
    <dbReference type="NCBI Taxonomy" id="1813879"/>
    <lineage>
        <taxon>Bacteria</taxon>
        <taxon>Pseudomonadati</taxon>
        <taxon>Pseudomonadota</taxon>
        <taxon>Alphaproteobacteria</taxon>
        <taxon>Sphingomonadales</taxon>
        <taxon>Sphingomonadaceae</taxon>
        <taxon>Sphingomonas</taxon>
    </lineage>
</organism>
<evidence type="ECO:0000313" key="2">
    <source>
        <dbReference type="EMBL" id="QDZ07198.1"/>
    </source>
</evidence>
<dbReference type="EMBL" id="CP042306">
    <property type="protein sequence ID" value="QDZ07198.1"/>
    <property type="molecule type" value="Genomic_DNA"/>
</dbReference>
<dbReference type="RefSeq" id="WP_146570390.1">
    <property type="nucleotide sequence ID" value="NZ_CP042306.1"/>
</dbReference>
<feature type="signal peptide" evidence="1">
    <location>
        <begin position="1"/>
        <end position="22"/>
    </location>
</feature>